<dbReference type="Pfam" id="PF18411">
    <property type="entry name" value="Annexin_2"/>
    <property type="match status" value="1"/>
</dbReference>
<accession>A0ABQ9TJF5</accession>
<dbReference type="EMBL" id="JASSZA010000022">
    <property type="protein sequence ID" value="KAK2084816.1"/>
    <property type="molecule type" value="Genomic_DNA"/>
</dbReference>
<feature type="domain" description="Annexin-like" evidence="2">
    <location>
        <begin position="68"/>
        <end position="131"/>
    </location>
</feature>
<dbReference type="PANTHER" id="PTHR16592:SF8">
    <property type="entry name" value="ASTROTACTIN-1"/>
    <property type="match status" value="1"/>
</dbReference>
<dbReference type="InterPro" id="IPR040685">
    <property type="entry name" value="Annexin-like"/>
</dbReference>
<protein>
    <submittedName>
        <fullName evidence="3">Astrotactin-1</fullName>
    </submittedName>
</protein>
<evidence type="ECO:0000256" key="1">
    <source>
        <dbReference type="SAM" id="MobiDB-lite"/>
    </source>
</evidence>
<feature type="compositionally biased region" description="Basic and acidic residues" evidence="1">
    <location>
        <begin position="1"/>
        <end position="19"/>
    </location>
</feature>
<dbReference type="Proteomes" id="UP001266305">
    <property type="component" value="Unassembled WGS sequence"/>
</dbReference>
<proteinExistence type="predicted"/>
<name>A0ABQ9TJF5_SAGOE</name>
<reference evidence="3 4" key="1">
    <citation type="submission" date="2023-05" db="EMBL/GenBank/DDBJ databases">
        <title>B98-5 Cell Line De Novo Hybrid Assembly: An Optical Mapping Approach.</title>
        <authorList>
            <person name="Kananen K."/>
            <person name="Auerbach J.A."/>
            <person name="Kautto E."/>
            <person name="Blachly J.S."/>
        </authorList>
    </citation>
    <scope>NUCLEOTIDE SEQUENCE [LARGE SCALE GENOMIC DNA]</scope>
    <source>
        <strain evidence="3">B95-8</strain>
        <tissue evidence="3">Cell line</tissue>
    </source>
</reference>
<dbReference type="InterPro" id="IPR026995">
    <property type="entry name" value="Astrotactin"/>
</dbReference>
<comment type="caution">
    <text evidence="3">The sequence shown here is derived from an EMBL/GenBank/DDBJ whole genome shotgun (WGS) entry which is preliminary data.</text>
</comment>
<feature type="region of interest" description="Disordered" evidence="1">
    <location>
        <begin position="1"/>
        <end position="20"/>
    </location>
</feature>
<evidence type="ECO:0000313" key="3">
    <source>
        <dbReference type="EMBL" id="KAK2084816.1"/>
    </source>
</evidence>
<dbReference type="PANTHER" id="PTHR16592">
    <property type="entry name" value="ASTROTACTIN-1-LIKE"/>
    <property type="match status" value="1"/>
</dbReference>
<gene>
    <name evidence="3" type="primary">ASTN1_1</name>
    <name evidence="3" type="ORF">P7K49_037849</name>
</gene>
<evidence type="ECO:0000259" key="2">
    <source>
        <dbReference type="Pfam" id="PF18411"/>
    </source>
</evidence>
<organism evidence="3 4">
    <name type="scientific">Saguinus oedipus</name>
    <name type="common">Cotton-top tamarin</name>
    <name type="synonym">Oedipomidas oedipus</name>
    <dbReference type="NCBI Taxonomy" id="9490"/>
    <lineage>
        <taxon>Eukaryota</taxon>
        <taxon>Metazoa</taxon>
        <taxon>Chordata</taxon>
        <taxon>Craniata</taxon>
        <taxon>Vertebrata</taxon>
        <taxon>Euteleostomi</taxon>
        <taxon>Mammalia</taxon>
        <taxon>Eutheria</taxon>
        <taxon>Euarchontoglires</taxon>
        <taxon>Primates</taxon>
        <taxon>Haplorrhini</taxon>
        <taxon>Platyrrhini</taxon>
        <taxon>Cebidae</taxon>
        <taxon>Callitrichinae</taxon>
        <taxon>Saguinus</taxon>
    </lineage>
</organism>
<keyword evidence="4" id="KW-1185">Reference proteome</keyword>
<sequence>MKPPGMHDHRQQARQKSKETIAVSGQDEVDFIHFNSGNCYKDDFVVTSSAEVTRKFDKESGCRACELTKEIADKIYNLFNGYTSGKEQQTAYNTLLDLGSPTLHRVLYHYNQHYESFGEFTWRCEDELGPSIPNPKTQRAKSKDRLRGRVTKVLVDENFWKTYLAKLQRLIGKLQIIQPRRFSRQEEKAGLILSQLGDLSSWCNGLLQEPKISLRRSSLKYLGCRYSEIKPYGLDWAELSRDLRKTCEEQTLSIPYNDYGDSKEI</sequence>
<evidence type="ECO:0000313" key="4">
    <source>
        <dbReference type="Proteomes" id="UP001266305"/>
    </source>
</evidence>